<name>A0ABR3ZWE6_9LECA</name>
<dbReference type="InterPro" id="IPR001841">
    <property type="entry name" value="Znf_RING"/>
</dbReference>
<proteinExistence type="predicted"/>
<dbReference type="InterPro" id="IPR050731">
    <property type="entry name" value="HRD1_E3_ubiq-ligases"/>
</dbReference>
<dbReference type="InterPro" id="IPR013083">
    <property type="entry name" value="Znf_RING/FYVE/PHD"/>
</dbReference>
<comment type="caution">
    <text evidence="6">The sequence shown here is derived from an EMBL/GenBank/DDBJ whole genome shotgun (WGS) entry which is preliminary data.</text>
</comment>
<dbReference type="PROSITE" id="PS50089">
    <property type="entry name" value="ZF_RING_2"/>
    <property type="match status" value="1"/>
</dbReference>
<organism evidence="6 7">
    <name type="scientific">Stereocaulon virgatum</name>
    <dbReference type="NCBI Taxonomy" id="373712"/>
    <lineage>
        <taxon>Eukaryota</taxon>
        <taxon>Fungi</taxon>
        <taxon>Dikarya</taxon>
        <taxon>Ascomycota</taxon>
        <taxon>Pezizomycotina</taxon>
        <taxon>Lecanoromycetes</taxon>
        <taxon>OSLEUM clade</taxon>
        <taxon>Lecanoromycetidae</taxon>
        <taxon>Lecanorales</taxon>
        <taxon>Lecanorineae</taxon>
        <taxon>Stereocaulaceae</taxon>
        <taxon>Stereocaulon</taxon>
    </lineage>
</organism>
<keyword evidence="3" id="KW-0862">Zinc</keyword>
<evidence type="ECO:0000313" key="6">
    <source>
        <dbReference type="EMBL" id="KAL2037633.1"/>
    </source>
</evidence>
<keyword evidence="2 4" id="KW-0863">Zinc-finger</keyword>
<evidence type="ECO:0000256" key="2">
    <source>
        <dbReference type="ARBA" id="ARBA00022771"/>
    </source>
</evidence>
<evidence type="ECO:0000256" key="4">
    <source>
        <dbReference type="PROSITE-ProRule" id="PRU00175"/>
    </source>
</evidence>
<accession>A0ABR3ZWE6</accession>
<dbReference type="Gene3D" id="3.30.40.10">
    <property type="entry name" value="Zinc/RING finger domain, C3HC4 (zinc finger)"/>
    <property type="match status" value="1"/>
</dbReference>
<protein>
    <recommendedName>
        <fullName evidence="5">RING-type domain-containing protein</fullName>
    </recommendedName>
</protein>
<evidence type="ECO:0000256" key="1">
    <source>
        <dbReference type="ARBA" id="ARBA00022723"/>
    </source>
</evidence>
<evidence type="ECO:0000259" key="5">
    <source>
        <dbReference type="PROSITE" id="PS50089"/>
    </source>
</evidence>
<dbReference type="SMART" id="SM00184">
    <property type="entry name" value="RING"/>
    <property type="match status" value="1"/>
</dbReference>
<reference evidence="6 7" key="1">
    <citation type="submission" date="2024-09" db="EMBL/GenBank/DDBJ databases">
        <title>Rethinking Asexuality: The Enigmatic Case of Functional Sexual Genes in Lepraria (Stereocaulaceae).</title>
        <authorList>
            <person name="Doellman M."/>
            <person name="Sun Y."/>
            <person name="Barcenas-Pena A."/>
            <person name="Lumbsch H.T."/>
            <person name="Grewe F."/>
        </authorList>
    </citation>
    <scope>NUCLEOTIDE SEQUENCE [LARGE SCALE GENOMIC DNA]</scope>
    <source>
        <strain evidence="6 7">Mercado 3170</strain>
    </source>
</reference>
<gene>
    <name evidence="6" type="ORF">N7G274_009578</name>
</gene>
<keyword evidence="1" id="KW-0479">Metal-binding</keyword>
<keyword evidence="7" id="KW-1185">Reference proteome</keyword>
<evidence type="ECO:0000256" key="3">
    <source>
        <dbReference type="ARBA" id="ARBA00022833"/>
    </source>
</evidence>
<dbReference type="PANTHER" id="PTHR22763">
    <property type="entry name" value="RING ZINC FINGER PROTEIN"/>
    <property type="match status" value="1"/>
</dbReference>
<dbReference type="PANTHER" id="PTHR22763:SF184">
    <property type="entry name" value="E3 UBIQUITIN-PROTEIN LIGASE SYNOVIOLIN"/>
    <property type="match status" value="1"/>
</dbReference>
<dbReference type="Proteomes" id="UP001590950">
    <property type="component" value="Unassembled WGS sequence"/>
</dbReference>
<feature type="domain" description="RING-type" evidence="5">
    <location>
        <begin position="41"/>
        <end position="90"/>
    </location>
</feature>
<dbReference type="Pfam" id="PF13639">
    <property type="entry name" value="zf-RING_2"/>
    <property type="match status" value="1"/>
</dbReference>
<sequence>MNDQRTTPREARQSHTGTLLAMISSRFTIPTEEDMRHDFVCHICEEPYLSTDNPEMAVKLTCGHVVGATCLLKWLAPLSGQRKNSCPFCRRPLLLKLVPPYAGLPGRSRLPNAIIEQNINCSNASKCAIYLVKHFVYAVFCRALLEVVARILAVITVLACYKPFISPDDLHACFEGMSTISEALLFAQKVMSLLLLIGKPILEITGII</sequence>
<dbReference type="EMBL" id="JBEFKJ010000038">
    <property type="protein sequence ID" value="KAL2037633.1"/>
    <property type="molecule type" value="Genomic_DNA"/>
</dbReference>
<dbReference type="SUPFAM" id="SSF57850">
    <property type="entry name" value="RING/U-box"/>
    <property type="match status" value="1"/>
</dbReference>
<evidence type="ECO:0000313" key="7">
    <source>
        <dbReference type="Proteomes" id="UP001590950"/>
    </source>
</evidence>